<feature type="compositionally biased region" description="Low complexity" evidence="4">
    <location>
        <begin position="956"/>
        <end position="971"/>
    </location>
</feature>
<dbReference type="GO" id="GO:0005634">
    <property type="term" value="C:nucleus"/>
    <property type="evidence" value="ECO:0007669"/>
    <property type="project" value="UniProtKB-SubCell"/>
</dbReference>
<dbReference type="Gene3D" id="1.10.10.60">
    <property type="entry name" value="Homeodomain-like"/>
    <property type="match status" value="1"/>
</dbReference>
<feature type="coiled-coil region" evidence="3">
    <location>
        <begin position="330"/>
        <end position="407"/>
    </location>
</feature>
<accession>A0A507FJ39</accession>
<keyword evidence="1 2" id="KW-0371">Homeobox</keyword>
<dbReference type="OrthoDB" id="2123794at2759"/>
<feature type="compositionally biased region" description="Polar residues" evidence="4">
    <location>
        <begin position="88"/>
        <end position="101"/>
    </location>
</feature>
<evidence type="ECO:0000313" key="6">
    <source>
        <dbReference type="EMBL" id="TPX75655.1"/>
    </source>
</evidence>
<dbReference type="AlphaFoldDB" id="A0A507FJ39"/>
<evidence type="ECO:0000256" key="1">
    <source>
        <dbReference type="PROSITE-ProRule" id="PRU00108"/>
    </source>
</evidence>
<dbReference type="SMART" id="SM00389">
    <property type="entry name" value="HOX"/>
    <property type="match status" value="1"/>
</dbReference>
<keyword evidence="1 2" id="KW-0539">Nucleus</keyword>
<dbReference type="GO" id="GO:0003677">
    <property type="term" value="F:DNA binding"/>
    <property type="evidence" value="ECO:0007669"/>
    <property type="project" value="UniProtKB-UniRule"/>
</dbReference>
<comment type="caution">
    <text evidence="6">The sequence shown here is derived from an EMBL/GenBank/DDBJ whole genome shotgun (WGS) entry which is preliminary data.</text>
</comment>
<feature type="region of interest" description="Disordered" evidence="4">
    <location>
        <begin position="141"/>
        <end position="214"/>
    </location>
</feature>
<feature type="compositionally biased region" description="Basic and acidic residues" evidence="4">
    <location>
        <begin position="56"/>
        <end position="65"/>
    </location>
</feature>
<dbReference type="Proteomes" id="UP000320333">
    <property type="component" value="Unassembled WGS sequence"/>
</dbReference>
<evidence type="ECO:0000256" key="3">
    <source>
        <dbReference type="SAM" id="Coils"/>
    </source>
</evidence>
<keyword evidence="1 2" id="KW-0238">DNA-binding</keyword>
<evidence type="ECO:0000259" key="5">
    <source>
        <dbReference type="PROSITE" id="PS50071"/>
    </source>
</evidence>
<organism evidence="6 7">
    <name type="scientific">Chytriomyces confervae</name>
    <dbReference type="NCBI Taxonomy" id="246404"/>
    <lineage>
        <taxon>Eukaryota</taxon>
        <taxon>Fungi</taxon>
        <taxon>Fungi incertae sedis</taxon>
        <taxon>Chytridiomycota</taxon>
        <taxon>Chytridiomycota incertae sedis</taxon>
        <taxon>Chytridiomycetes</taxon>
        <taxon>Chytridiales</taxon>
        <taxon>Chytriomycetaceae</taxon>
        <taxon>Chytriomyces</taxon>
    </lineage>
</organism>
<gene>
    <name evidence="6" type="ORF">CcCBS67573_g03078</name>
</gene>
<keyword evidence="7" id="KW-1185">Reference proteome</keyword>
<feature type="region of interest" description="Disordered" evidence="4">
    <location>
        <begin position="79"/>
        <end position="101"/>
    </location>
</feature>
<feature type="compositionally biased region" description="Polar residues" evidence="4">
    <location>
        <begin position="160"/>
        <end position="185"/>
    </location>
</feature>
<name>A0A507FJ39_9FUNG</name>
<proteinExistence type="predicted"/>
<dbReference type="EMBL" id="QEAP01000073">
    <property type="protein sequence ID" value="TPX75655.1"/>
    <property type="molecule type" value="Genomic_DNA"/>
</dbReference>
<evidence type="ECO:0000313" key="7">
    <source>
        <dbReference type="Proteomes" id="UP000320333"/>
    </source>
</evidence>
<sequence length="1042" mass="114779">MIKAQTDASEALVASALSDASFAASKSKSKHHHQYTLQSASSATTLLHIEIDEDEHDRHSNHDSDDAYASDFDYPEPAFEEPHLKLPTVNTPMSSTPATTLRSRKEMPLLAPAYSKFQGKTHPLIVKDTFKADKPVAPQTKKLIKQASSKSIHSLKLGSPVSSRLTSNLTTPASRKVASTGTTHPTKSKRLNPGSQSLKKHASSSSLTDQIHPDADPTARLSAVIDHLKHSLHERGEELKTLKIVNRRQSIALKQSDKNALDLPRLYQQQTEELRALKHAHAACGVRIALAERSSQEHLEDAIQLREKVAKSNVAGKVKAFGNGLFEGGLEGNYEELERLKSNVAALEDTVAVKWVELNKRLKYTESSNNLLLREARGKNSKLSKELEELKTLNKEVSEKLEEKSRQISAMSIYSLAHSSHPLDENKSRTNAIPEPCKQNPKTKPIRNAIKLYPQQSVHKPVLTKARTPPIPASAVLNHVSLESFKAVSKPNRDSEIRAWNLSQTPIPTEDDPYSLSRLSRSEIHKRFQILDESEETPVAIVCRRYLLMQLAALGREEDDGGSASPEEPVKTDIQHQQQQQQQQQLATMHPSRDRHSSSADPAVRNPHSAPANRLSADFDELANSFSLHNPSSIMQSGASSEGYIRCLPHPRMSFKVPPTLSTSSLVSNCTLDSSMPNQFEYQAFNSTFALLSAQAQPVNPDFNQFYPNFSSFNFPTTLTQPDYSSFGFSSLLAPPNSFNVSHSEASLPPKFASQFCEDSSVPDTMSCPAMSLSHLASPPSIPAFDFTNSYAKSATATATVQSPASSCFFESSSSWTDTPIRLSPDTESSHAALRNQSSSPNAATLQIPNYVESYPEFDFDVLFDEAPVTVPNSSANKYVEPSTEAFLANLQTMSPVQSNSTLSSIYSCFTTSNNLLQPVSNSYRPPTPPRVRVTVSDGKVICSRKNNNGSKSNQSITNAVVSNSSTTSSTPVERSKRCTITGRAKEFLLLKFSENRLPTLQEYTMFAAEVSVEVKQVRTWFKNMRLRSPATVSAASGRFNR</sequence>
<feature type="region of interest" description="Disordered" evidence="4">
    <location>
        <begin position="811"/>
        <end position="841"/>
    </location>
</feature>
<feature type="region of interest" description="Disordered" evidence="4">
    <location>
        <begin position="420"/>
        <end position="443"/>
    </location>
</feature>
<feature type="compositionally biased region" description="Low complexity" evidence="4">
    <location>
        <begin position="575"/>
        <end position="585"/>
    </location>
</feature>
<feature type="domain" description="Homeobox" evidence="5">
    <location>
        <begin position="972"/>
        <end position="1032"/>
    </location>
</feature>
<dbReference type="InterPro" id="IPR009057">
    <property type="entry name" value="Homeodomain-like_sf"/>
</dbReference>
<keyword evidence="3" id="KW-0175">Coiled coil</keyword>
<reference evidence="6 7" key="1">
    <citation type="journal article" date="2019" name="Sci. Rep.">
        <title>Comparative genomics of chytrid fungi reveal insights into the obligate biotrophic and pathogenic lifestyle of Synchytrium endobioticum.</title>
        <authorList>
            <person name="van de Vossenberg B.T.L.H."/>
            <person name="Warris S."/>
            <person name="Nguyen H.D.T."/>
            <person name="van Gent-Pelzer M.P.E."/>
            <person name="Joly D.L."/>
            <person name="van de Geest H.C."/>
            <person name="Bonants P.J.M."/>
            <person name="Smith D.S."/>
            <person name="Levesque C.A."/>
            <person name="van der Lee T.A.J."/>
        </authorList>
    </citation>
    <scope>NUCLEOTIDE SEQUENCE [LARGE SCALE GENOMIC DNA]</scope>
    <source>
        <strain evidence="6 7">CBS 675.73</strain>
    </source>
</reference>
<dbReference type="SUPFAM" id="SSF46689">
    <property type="entry name" value="Homeodomain-like"/>
    <property type="match status" value="1"/>
</dbReference>
<evidence type="ECO:0000256" key="4">
    <source>
        <dbReference type="SAM" id="MobiDB-lite"/>
    </source>
</evidence>
<dbReference type="Pfam" id="PF00046">
    <property type="entry name" value="Homeodomain"/>
    <property type="match status" value="1"/>
</dbReference>
<evidence type="ECO:0000256" key="2">
    <source>
        <dbReference type="RuleBase" id="RU000682"/>
    </source>
</evidence>
<feature type="DNA-binding region" description="Homeobox" evidence="1">
    <location>
        <begin position="974"/>
        <end position="1033"/>
    </location>
</feature>
<dbReference type="PROSITE" id="PS50071">
    <property type="entry name" value="HOMEOBOX_2"/>
    <property type="match status" value="1"/>
</dbReference>
<feature type="region of interest" description="Disordered" evidence="4">
    <location>
        <begin position="557"/>
        <end position="612"/>
    </location>
</feature>
<feature type="region of interest" description="Disordered" evidence="4">
    <location>
        <begin position="55"/>
        <end position="74"/>
    </location>
</feature>
<protein>
    <recommendedName>
        <fullName evidence="5">Homeobox domain-containing protein</fullName>
    </recommendedName>
</protein>
<feature type="region of interest" description="Disordered" evidence="4">
    <location>
        <begin position="947"/>
        <end position="977"/>
    </location>
</feature>
<dbReference type="STRING" id="246404.A0A507FJ39"/>
<comment type="subcellular location">
    <subcellularLocation>
        <location evidence="1 2">Nucleus</location>
    </subcellularLocation>
</comment>
<dbReference type="CDD" id="cd00086">
    <property type="entry name" value="homeodomain"/>
    <property type="match status" value="1"/>
</dbReference>
<dbReference type="InterPro" id="IPR001356">
    <property type="entry name" value="HD"/>
</dbReference>